<evidence type="ECO:0000256" key="1">
    <source>
        <dbReference type="PROSITE-ProRule" id="PRU00169"/>
    </source>
</evidence>
<feature type="modified residue" description="4-aspartylphosphate" evidence="1">
    <location>
        <position position="56"/>
    </location>
</feature>
<dbReference type="GO" id="GO:0003677">
    <property type="term" value="F:DNA binding"/>
    <property type="evidence" value="ECO:0007669"/>
    <property type="project" value="InterPro"/>
</dbReference>
<evidence type="ECO:0000313" key="6">
    <source>
        <dbReference type="Proteomes" id="UP000547674"/>
    </source>
</evidence>
<dbReference type="Pfam" id="PF00072">
    <property type="entry name" value="Response_reg"/>
    <property type="match status" value="1"/>
</dbReference>
<evidence type="ECO:0000256" key="2">
    <source>
        <dbReference type="SAM" id="MobiDB-lite"/>
    </source>
</evidence>
<dbReference type="SMART" id="SM00850">
    <property type="entry name" value="LytTR"/>
    <property type="match status" value="1"/>
</dbReference>
<sequence length="253" mass="28505">MNTKRVLIVDDEEPARMLLREMLSEEEDIEILGECADGLQAVKAVGELKPDLIFLDIQMPKLDGFEVLDLIDRDGVDVVFVTAYDEYALKAFEVNAVDYLLKPFSESRLKEALGRAREREQNEAAEETQPPSGLELKAASQPEGDKIDRVVVKDGTQIQIIPIDSIDFLMAQGDYVAIHVEKKSHLKMQTLQSLAASLDTTRFVRIHRSYVLNLDRLAKIETYAKDSRVAILRDGTELPISRSGYTRLKELLA</sequence>
<accession>A0A7Y2H1Y1</accession>
<protein>
    <submittedName>
        <fullName evidence="5">Response regulator</fullName>
    </submittedName>
</protein>
<keyword evidence="1" id="KW-0597">Phosphoprotein</keyword>
<feature type="domain" description="HTH LytTR-type" evidence="4">
    <location>
        <begin position="150"/>
        <end position="253"/>
    </location>
</feature>
<evidence type="ECO:0000259" key="4">
    <source>
        <dbReference type="PROSITE" id="PS50930"/>
    </source>
</evidence>
<dbReference type="InterPro" id="IPR007492">
    <property type="entry name" value="LytTR_DNA-bd_dom"/>
</dbReference>
<comment type="caution">
    <text evidence="5">The sequence shown here is derived from an EMBL/GenBank/DDBJ whole genome shotgun (WGS) entry which is preliminary data.</text>
</comment>
<dbReference type="PROSITE" id="PS50110">
    <property type="entry name" value="RESPONSE_REGULATORY"/>
    <property type="match status" value="1"/>
</dbReference>
<dbReference type="GO" id="GO:0000156">
    <property type="term" value="F:phosphorelay response regulator activity"/>
    <property type="evidence" value="ECO:0007669"/>
    <property type="project" value="InterPro"/>
</dbReference>
<name>A0A7Y2H1Y1_UNCEI</name>
<dbReference type="SUPFAM" id="SSF52172">
    <property type="entry name" value="CheY-like"/>
    <property type="match status" value="1"/>
</dbReference>
<feature type="domain" description="Response regulatory" evidence="3">
    <location>
        <begin position="5"/>
        <end position="117"/>
    </location>
</feature>
<evidence type="ECO:0000313" key="5">
    <source>
        <dbReference type="EMBL" id="NNF06441.1"/>
    </source>
</evidence>
<dbReference type="PANTHER" id="PTHR37299">
    <property type="entry name" value="TRANSCRIPTIONAL REGULATOR-RELATED"/>
    <property type="match status" value="1"/>
</dbReference>
<dbReference type="Gene3D" id="2.40.50.1020">
    <property type="entry name" value="LytTr DNA-binding domain"/>
    <property type="match status" value="1"/>
</dbReference>
<dbReference type="Proteomes" id="UP000547674">
    <property type="component" value="Unassembled WGS sequence"/>
</dbReference>
<dbReference type="Pfam" id="PF04397">
    <property type="entry name" value="LytTR"/>
    <property type="match status" value="1"/>
</dbReference>
<dbReference type="SMART" id="SM00448">
    <property type="entry name" value="REC"/>
    <property type="match status" value="1"/>
</dbReference>
<dbReference type="InterPro" id="IPR011006">
    <property type="entry name" value="CheY-like_superfamily"/>
</dbReference>
<reference evidence="5 6" key="1">
    <citation type="submission" date="2020-03" db="EMBL/GenBank/DDBJ databases">
        <title>Metabolic flexibility allows generalist bacteria to become dominant in a frequently disturbed ecosystem.</title>
        <authorList>
            <person name="Chen Y.-J."/>
            <person name="Leung P.M."/>
            <person name="Bay S.K."/>
            <person name="Hugenholtz P."/>
            <person name="Kessler A.J."/>
            <person name="Shelley G."/>
            <person name="Waite D.W."/>
            <person name="Cook P.L."/>
            <person name="Greening C."/>
        </authorList>
    </citation>
    <scope>NUCLEOTIDE SEQUENCE [LARGE SCALE GENOMIC DNA]</scope>
    <source>
        <strain evidence="5">SS_bin_28</strain>
    </source>
</reference>
<dbReference type="AlphaFoldDB" id="A0A7Y2H1Y1"/>
<gene>
    <name evidence="5" type="ORF">HKN21_06745</name>
</gene>
<proteinExistence type="predicted"/>
<dbReference type="InterPro" id="IPR001789">
    <property type="entry name" value="Sig_transdc_resp-reg_receiver"/>
</dbReference>
<dbReference type="EMBL" id="JABDJR010000259">
    <property type="protein sequence ID" value="NNF06441.1"/>
    <property type="molecule type" value="Genomic_DNA"/>
</dbReference>
<dbReference type="InterPro" id="IPR046947">
    <property type="entry name" value="LytR-like"/>
</dbReference>
<dbReference type="PANTHER" id="PTHR37299:SF1">
    <property type="entry name" value="STAGE 0 SPORULATION PROTEIN A HOMOLOG"/>
    <property type="match status" value="1"/>
</dbReference>
<evidence type="ECO:0000259" key="3">
    <source>
        <dbReference type="PROSITE" id="PS50110"/>
    </source>
</evidence>
<dbReference type="PROSITE" id="PS50930">
    <property type="entry name" value="HTH_LYTTR"/>
    <property type="match status" value="1"/>
</dbReference>
<dbReference type="Gene3D" id="3.40.50.2300">
    <property type="match status" value="1"/>
</dbReference>
<feature type="region of interest" description="Disordered" evidence="2">
    <location>
        <begin position="115"/>
        <end position="142"/>
    </location>
</feature>
<organism evidence="5 6">
    <name type="scientific">Eiseniibacteriota bacterium</name>
    <dbReference type="NCBI Taxonomy" id="2212470"/>
    <lineage>
        <taxon>Bacteria</taxon>
        <taxon>Candidatus Eiseniibacteriota</taxon>
    </lineage>
</organism>